<dbReference type="InterPro" id="IPR058580">
    <property type="entry name" value="DUF2828"/>
</dbReference>
<sequence length="336" mass="37199">MSAHRWSSIKYTRVPSVCMKNSSESFNRHDADRFKECLTSMEEKKSTTTGLTLLPYELVRRDIKLQSSAMGAKRAFGCDRTLGSLNTSLAICDVSGSMGLLDSYRGSPTSSKKSVSPIVPAVSLSLVISQLAKPPFDNAFITFSAKSQFVQLDPNLSMEQSDWGMHTNFISIFLYLLLPVAKQHNVPKDEMIKRLFVFSDMQFDNAARGDDDGATPAAAFSADWETNHDRLERAYAEAGYDVPELVYWNFAGYRTMETEDKDKKGVEMMSGFSPGMLEVFMGEEEAVEIDKPVAGGAAEVESVIAKKTDKKPKMTPVEYIHRALGKASYAGLKVVD</sequence>
<dbReference type="EMBL" id="ML178848">
    <property type="protein sequence ID" value="TFK97335.1"/>
    <property type="molecule type" value="Genomic_DNA"/>
</dbReference>
<reference evidence="3 4" key="1">
    <citation type="journal article" date="2019" name="Nat. Ecol. Evol.">
        <title>Megaphylogeny resolves global patterns of mushroom evolution.</title>
        <authorList>
            <person name="Varga T."/>
            <person name="Krizsan K."/>
            <person name="Foldi C."/>
            <person name="Dima B."/>
            <person name="Sanchez-Garcia M."/>
            <person name="Sanchez-Ramirez S."/>
            <person name="Szollosi G.J."/>
            <person name="Szarkandi J.G."/>
            <person name="Papp V."/>
            <person name="Albert L."/>
            <person name="Andreopoulos W."/>
            <person name="Angelini C."/>
            <person name="Antonin V."/>
            <person name="Barry K.W."/>
            <person name="Bougher N.L."/>
            <person name="Buchanan P."/>
            <person name="Buyck B."/>
            <person name="Bense V."/>
            <person name="Catcheside P."/>
            <person name="Chovatia M."/>
            <person name="Cooper J."/>
            <person name="Damon W."/>
            <person name="Desjardin D."/>
            <person name="Finy P."/>
            <person name="Geml J."/>
            <person name="Haridas S."/>
            <person name="Hughes K."/>
            <person name="Justo A."/>
            <person name="Karasinski D."/>
            <person name="Kautmanova I."/>
            <person name="Kiss B."/>
            <person name="Kocsube S."/>
            <person name="Kotiranta H."/>
            <person name="LaButti K.M."/>
            <person name="Lechner B.E."/>
            <person name="Liimatainen K."/>
            <person name="Lipzen A."/>
            <person name="Lukacs Z."/>
            <person name="Mihaltcheva S."/>
            <person name="Morgado L.N."/>
            <person name="Niskanen T."/>
            <person name="Noordeloos M.E."/>
            <person name="Ohm R.A."/>
            <person name="Ortiz-Santana B."/>
            <person name="Ovrebo C."/>
            <person name="Racz N."/>
            <person name="Riley R."/>
            <person name="Savchenko A."/>
            <person name="Shiryaev A."/>
            <person name="Soop K."/>
            <person name="Spirin V."/>
            <person name="Szebenyi C."/>
            <person name="Tomsovsky M."/>
            <person name="Tulloss R.E."/>
            <person name="Uehling J."/>
            <person name="Grigoriev I.V."/>
            <person name="Vagvolgyi C."/>
            <person name="Papp T."/>
            <person name="Martin F.M."/>
            <person name="Miettinen O."/>
            <person name="Hibbett D.S."/>
            <person name="Nagy L.G."/>
        </authorList>
    </citation>
    <scope>NUCLEOTIDE SEQUENCE [LARGE SCALE GENOMIC DNA]</scope>
    <source>
        <strain evidence="3 4">CBS 309.79</strain>
    </source>
</reference>
<dbReference type="Gene3D" id="3.40.50.410">
    <property type="entry name" value="von Willebrand factor, type A domain"/>
    <property type="match status" value="1"/>
</dbReference>
<evidence type="ECO:0000259" key="2">
    <source>
        <dbReference type="Pfam" id="PF25043"/>
    </source>
</evidence>
<feature type="domain" description="DUF2828" evidence="1">
    <location>
        <begin position="1"/>
        <end position="64"/>
    </location>
</feature>
<dbReference type="PIRSF" id="PIRSF015417">
    <property type="entry name" value="T31B5_30_vWA"/>
    <property type="match status" value="1"/>
</dbReference>
<dbReference type="AlphaFoldDB" id="A0A5C3Q5G8"/>
<feature type="domain" description="DUF7788" evidence="2">
    <location>
        <begin position="88"/>
        <end position="323"/>
    </location>
</feature>
<dbReference type="Pfam" id="PF11443">
    <property type="entry name" value="DUF2828"/>
    <property type="match status" value="1"/>
</dbReference>
<dbReference type="InterPro" id="IPR036465">
    <property type="entry name" value="vWFA_dom_sf"/>
</dbReference>
<organism evidence="3 4">
    <name type="scientific">Pterulicium gracile</name>
    <dbReference type="NCBI Taxonomy" id="1884261"/>
    <lineage>
        <taxon>Eukaryota</taxon>
        <taxon>Fungi</taxon>
        <taxon>Dikarya</taxon>
        <taxon>Basidiomycota</taxon>
        <taxon>Agaricomycotina</taxon>
        <taxon>Agaricomycetes</taxon>
        <taxon>Agaricomycetidae</taxon>
        <taxon>Agaricales</taxon>
        <taxon>Pleurotineae</taxon>
        <taxon>Pterulaceae</taxon>
        <taxon>Pterulicium</taxon>
    </lineage>
</organism>
<evidence type="ECO:0000313" key="4">
    <source>
        <dbReference type="Proteomes" id="UP000305067"/>
    </source>
</evidence>
<dbReference type="InterPro" id="IPR011205">
    <property type="entry name" value="UCP015417_vWA"/>
</dbReference>
<gene>
    <name evidence="3" type="ORF">BDV98DRAFT_614112</name>
</gene>
<keyword evidence="4" id="KW-1185">Reference proteome</keyword>
<name>A0A5C3Q5G8_9AGAR</name>
<dbReference type="PANTHER" id="PTHR31373:SF27">
    <property type="entry name" value="TROVE DOMAIN-CONTAINING PROTEIN"/>
    <property type="match status" value="1"/>
</dbReference>
<evidence type="ECO:0000259" key="1">
    <source>
        <dbReference type="Pfam" id="PF11443"/>
    </source>
</evidence>
<dbReference type="OrthoDB" id="1149618at2759"/>
<dbReference type="Proteomes" id="UP000305067">
    <property type="component" value="Unassembled WGS sequence"/>
</dbReference>
<protein>
    <recommendedName>
        <fullName evidence="5">VWFA domain-containing protein</fullName>
    </recommendedName>
</protein>
<accession>A0A5C3Q5G8</accession>
<proteinExistence type="predicted"/>
<evidence type="ECO:0000313" key="3">
    <source>
        <dbReference type="EMBL" id="TFK97335.1"/>
    </source>
</evidence>
<dbReference type="Pfam" id="PF25043">
    <property type="entry name" value="DUF7788"/>
    <property type="match status" value="1"/>
</dbReference>
<dbReference type="PANTHER" id="PTHR31373">
    <property type="entry name" value="OS06G0652100 PROTEIN"/>
    <property type="match status" value="1"/>
</dbReference>
<dbReference type="InterPro" id="IPR056690">
    <property type="entry name" value="DUF7788"/>
</dbReference>
<evidence type="ECO:0008006" key="5">
    <source>
        <dbReference type="Google" id="ProtNLM"/>
    </source>
</evidence>